<evidence type="ECO:0000256" key="4">
    <source>
        <dbReference type="ARBA" id="ARBA00022840"/>
    </source>
</evidence>
<dbReference type="Gene3D" id="3.30.200.20">
    <property type="entry name" value="Phosphorylase Kinase, domain 1"/>
    <property type="match status" value="1"/>
</dbReference>
<keyword evidence="1" id="KW-0808">Transferase</keyword>
<evidence type="ECO:0000256" key="2">
    <source>
        <dbReference type="ARBA" id="ARBA00022741"/>
    </source>
</evidence>
<evidence type="ECO:0000313" key="9">
    <source>
        <dbReference type="Proteomes" id="UP000676079"/>
    </source>
</evidence>
<dbReference type="SMART" id="SM00671">
    <property type="entry name" value="SEL1"/>
    <property type="match status" value="2"/>
</dbReference>
<feature type="compositionally biased region" description="Basic and acidic residues" evidence="6">
    <location>
        <begin position="368"/>
        <end position="379"/>
    </location>
</feature>
<dbReference type="PANTHER" id="PTHR43289:SF34">
    <property type="entry name" value="SERINE_THREONINE-PROTEIN KINASE YBDM-RELATED"/>
    <property type="match status" value="1"/>
</dbReference>
<protein>
    <submittedName>
        <fullName evidence="8">Protein kinase</fullName>
    </submittedName>
</protein>
<evidence type="ECO:0000256" key="5">
    <source>
        <dbReference type="PROSITE-ProRule" id="PRU10141"/>
    </source>
</evidence>
<evidence type="ECO:0000256" key="1">
    <source>
        <dbReference type="ARBA" id="ARBA00022679"/>
    </source>
</evidence>
<dbReference type="InterPro" id="IPR006597">
    <property type="entry name" value="Sel1-like"/>
</dbReference>
<dbReference type="PANTHER" id="PTHR43289">
    <property type="entry name" value="MITOGEN-ACTIVATED PROTEIN KINASE KINASE KINASE 20-RELATED"/>
    <property type="match status" value="1"/>
</dbReference>
<feature type="region of interest" description="Disordered" evidence="6">
    <location>
        <begin position="354"/>
        <end position="379"/>
    </location>
</feature>
<dbReference type="Pfam" id="PF00069">
    <property type="entry name" value="Pkinase"/>
    <property type="match status" value="1"/>
</dbReference>
<feature type="binding site" evidence="5">
    <location>
        <position position="39"/>
    </location>
    <ligand>
        <name>ATP</name>
        <dbReference type="ChEBI" id="CHEBI:30616"/>
    </ligand>
</feature>
<reference evidence="8 9" key="1">
    <citation type="submission" date="2021-05" db="EMBL/GenBank/DDBJ databases">
        <title>Direct Submission.</title>
        <authorList>
            <person name="Li K."/>
            <person name="Gao J."/>
        </authorList>
    </citation>
    <scope>NUCLEOTIDE SEQUENCE [LARGE SCALE GENOMIC DNA]</scope>
    <source>
        <strain evidence="8 9">Mg02</strain>
    </source>
</reference>
<gene>
    <name evidence="8" type="ORF">KGD84_18880</name>
</gene>
<dbReference type="SMART" id="SM00220">
    <property type="entry name" value="S_TKc"/>
    <property type="match status" value="1"/>
</dbReference>
<keyword evidence="9" id="KW-1185">Reference proteome</keyword>
<dbReference type="Gene3D" id="1.10.510.10">
    <property type="entry name" value="Transferase(Phosphotransferase) domain 1"/>
    <property type="match status" value="1"/>
</dbReference>
<dbReference type="InterPro" id="IPR011990">
    <property type="entry name" value="TPR-like_helical_dom_sf"/>
</dbReference>
<dbReference type="InterPro" id="IPR011009">
    <property type="entry name" value="Kinase-like_dom_sf"/>
</dbReference>
<accession>A0ABX8BHZ0</accession>
<keyword evidence="4 5" id="KW-0067">ATP-binding</keyword>
<dbReference type="SUPFAM" id="SSF56112">
    <property type="entry name" value="Protein kinase-like (PK-like)"/>
    <property type="match status" value="1"/>
</dbReference>
<feature type="domain" description="Protein kinase" evidence="7">
    <location>
        <begin position="11"/>
        <end position="259"/>
    </location>
</feature>
<dbReference type="Pfam" id="PF13374">
    <property type="entry name" value="TPR_10"/>
    <property type="match status" value="2"/>
</dbReference>
<dbReference type="PROSITE" id="PS00108">
    <property type="entry name" value="PROTEIN_KINASE_ST"/>
    <property type="match status" value="1"/>
</dbReference>
<proteinExistence type="predicted"/>
<dbReference type="InterPro" id="IPR008271">
    <property type="entry name" value="Ser/Thr_kinase_AS"/>
</dbReference>
<dbReference type="PROSITE" id="PS50011">
    <property type="entry name" value="PROTEIN_KINASE_DOM"/>
    <property type="match status" value="1"/>
</dbReference>
<dbReference type="Proteomes" id="UP000676079">
    <property type="component" value="Chromosome"/>
</dbReference>
<dbReference type="EMBL" id="CP074133">
    <property type="protein sequence ID" value="QUX20571.1"/>
    <property type="molecule type" value="Genomic_DNA"/>
</dbReference>
<dbReference type="CDD" id="cd14014">
    <property type="entry name" value="STKc_PknB_like"/>
    <property type="match status" value="1"/>
</dbReference>
<sequence>MTETGQQIGGFRLIRKLGSGGFGLVYLGRDADGRRAAVKLLHPHLAADPQVRRYFSRELVNARRVQGFCLAEILDADPDAERPWIATEYIDGPTLAQAIHQEGPRTGGNLHRLAVQTITALAAIHAAGVVHRDLKPANILLAADGPRVIDFGIARALEADTVSATPVGTLGYMAPEQLEGTSVGPSADVFAWGVVMVYAATGAAAFPGPTQAARINRVLNHPPQTGDLADPLLGIVLACTDKDPARRPTARQVWDMLLTGQAAPPPLAKTRLLRTEPEDEEEARLRRAAKGGNTDAQIKLGVLLDHRGEVEEAESWFRKAAESGHTGAMNNLGIRLRERSKTAEAETWFRRAAEGGHTGAMNNLGARLADRGEVEEAES</sequence>
<dbReference type="InterPro" id="IPR017441">
    <property type="entry name" value="Protein_kinase_ATP_BS"/>
</dbReference>
<dbReference type="SUPFAM" id="SSF81901">
    <property type="entry name" value="HCP-like"/>
    <property type="match status" value="1"/>
</dbReference>
<keyword evidence="3 8" id="KW-0418">Kinase</keyword>
<dbReference type="GO" id="GO:0016301">
    <property type="term" value="F:kinase activity"/>
    <property type="evidence" value="ECO:0007669"/>
    <property type="project" value="UniProtKB-KW"/>
</dbReference>
<dbReference type="RefSeq" id="WP_220561767.1">
    <property type="nucleotide sequence ID" value="NZ_CP074133.1"/>
</dbReference>
<organism evidence="8 9">
    <name type="scientific">Nocardiopsis changdeensis</name>
    <dbReference type="NCBI Taxonomy" id="2831969"/>
    <lineage>
        <taxon>Bacteria</taxon>
        <taxon>Bacillati</taxon>
        <taxon>Actinomycetota</taxon>
        <taxon>Actinomycetes</taxon>
        <taxon>Streptosporangiales</taxon>
        <taxon>Nocardiopsidaceae</taxon>
        <taxon>Nocardiopsis</taxon>
    </lineage>
</organism>
<dbReference type="PROSITE" id="PS00107">
    <property type="entry name" value="PROTEIN_KINASE_ATP"/>
    <property type="match status" value="1"/>
</dbReference>
<dbReference type="Gene3D" id="1.25.40.10">
    <property type="entry name" value="Tetratricopeptide repeat domain"/>
    <property type="match status" value="1"/>
</dbReference>
<name>A0ABX8BHZ0_9ACTN</name>
<evidence type="ECO:0000313" key="8">
    <source>
        <dbReference type="EMBL" id="QUX20571.1"/>
    </source>
</evidence>
<keyword evidence="2 5" id="KW-0547">Nucleotide-binding</keyword>
<evidence type="ECO:0000256" key="6">
    <source>
        <dbReference type="SAM" id="MobiDB-lite"/>
    </source>
</evidence>
<evidence type="ECO:0000256" key="3">
    <source>
        <dbReference type="ARBA" id="ARBA00022777"/>
    </source>
</evidence>
<dbReference type="InterPro" id="IPR000719">
    <property type="entry name" value="Prot_kinase_dom"/>
</dbReference>
<evidence type="ECO:0000259" key="7">
    <source>
        <dbReference type="PROSITE" id="PS50011"/>
    </source>
</evidence>